<organism evidence="5 6">
    <name type="scientific">Arabis alpina</name>
    <name type="common">Alpine rock-cress</name>
    <dbReference type="NCBI Taxonomy" id="50452"/>
    <lineage>
        <taxon>Eukaryota</taxon>
        <taxon>Viridiplantae</taxon>
        <taxon>Streptophyta</taxon>
        <taxon>Embryophyta</taxon>
        <taxon>Tracheophyta</taxon>
        <taxon>Spermatophyta</taxon>
        <taxon>Magnoliopsida</taxon>
        <taxon>eudicotyledons</taxon>
        <taxon>Gunneridae</taxon>
        <taxon>Pentapetalae</taxon>
        <taxon>rosids</taxon>
        <taxon>malvids</taxon>
        <taxon>Brassicales</taxon>
        <taxon>Brassicaceae</taxon>
        <taxon>Arabideae</taxon>
        <taxon>Arabis</taxon>
    </lineage>
</organism>
<evidence type="ECO:0000313" key="6">
    <source>
        <dbReference type="Proteomes" id="UP000029120"/>
    </source>
</evidence>
<sequence length="232" mass="26047">MSCRASIIFLFLFSFLTSFSASAQDPVLNHVCSDRTTYSRNSTYSNNLQTLLSSLSLSSANTSYSTGFQNATAGQNTDMVYGLFLCRGDLSPESCLTCVAFSANEILIRCPIETQAVLYSDECMLRYSDKTILSTLTTDRGVMIPSTRNVPPNYNYRKFDARKVIWTTQQTLYGLVQCTPDLTKQDCLRCLQLSINQLPTDKIGGRVLYPSCSSRYEVYAFYNETTIRRPSP</sequence>
<evidence type="ECO:0000256" key="1">
    <source>
        <dbReference type="ARBA" id="ARBA00022729"/>
    </source>
</evidence>
<dbReference type="AlphaFoldDB" id="A0A087GLQ9"/>
<dbReference type="FunFam" id="3.30.430.20:FF:000003">
    <property type="entry name" value="Cysteine-rich RLK (RECEPTOR-like protein kinase) 10"/>
    <property type="match status" value="1"/>
</dbReference>
<dbReference type="OrthoDB" id="688481at2759"/>
<evidence type="ECO:0000259" key="4">
    <source>
        <dbReference type="PROSITE" id="PS51473"/>
    </source>
</evidence>
<evidence type="ECO:0000313" key="5">
    <source>
        <dbReference type="EMBL" id="KFK30811.1"/>
    </source>
</evidence>
<dbReference type="Pfam" id="PF01657">
    <property type="entry name" value="Stress-antifung"/>
    <property type="match status" value="2"/>
</dbReference>
<dbReference type="PANTHER" id="PTHR32099">
    <property type="entry name" value="CYSTEINE-RICH REPEAT SECRETORY PROTEIN"/>
    <property type="match status" value="1"/>
</dbReference>
<dbReference type="OMA" id="NEMEAVF"/>
<evidence type="ECO:0000256" key="2">
    <source>
        <dbReference type="ARBA" id="ARBA00022737"/>
    </source>
</evidence>
<dbReference type="InterPro" id="IPR038408">
    <property type="entry name" value="GNK2_sf"/>
</dbReference>
<dbReference type="eggNOG" id="ENOG502QWDY">
    <property type="taxonomic scope" value="Eukaryota"/>
</dbReference>
<feature type="signal peptide" evidence="3">
    <location>
        <begin position="1"/>
        <end position="23"/>
    </location>
</feature>
<keyword evidence="6" id="KW-1185">Reference proteome</keyword>
<evidence type="ECO:0000256" key="3">
    <source>
        <dbReference type="SAM" id="SignalP"/>
    </source>
</evidence>
<feature type="domain" description="Gnk2-homologous" evidence="4">
    <location>
        <begin position="26"/>
        <end position="132"/>
    </location>
</feature>
<gene>
    <name evidence="5" type="ordered locus">AALP_Aa6g029200</name>
</gene>
<dbReference type="PANTHER" id="PTHR32099:SF42">
    <property type="entry name" value="CYSTEINE-RICH RECEPTOR-LIKE PROTEIN KINASE 9-RELATED"/>
    <property type="match status" value="1"/>
</dbReference>
<dbReference type="PROSITE" id="PS51473">
    <property type="entry name" value="GNK2"/>
    <property type="match status" value="1"/>
</dbReference>
<dbReference type="Gramene" id="KFK30811">
    <property type="protein sequence ID" value="KFK30811"/>
    <property type="gene ID" value="AALP_AA6G029200"/>
</dbReference>
<proteinExistence type="predicted"/>
<keyword evidence="2" id="KW-0677">Repeat</keyword>
<name>A0A087GLQ9_ARAAL</name>
<keyword evidence="1 3" id="KW-0732">Signal</keyword>
<dbReference type="InterPro" id="IPR002902">
    <property type="entry name" value="GNK2"/>
</dbReference>
<dbReference type="Gene3D" id="3.30.430.20">
    <property type="entry name" value="Gnk2 domain, C-X8-C-X2-C motif"/>
    <property type="match status" value="2"/>
</dbReference>
<reference evidence="6" key="1">
    <citation type="journal article" date="2015" name="Nat. Plants">
        <title>Genome expansion of Arabis alpina linked with retrotransposition and reduced symmetric DNA methylation.</title>
        <authorList>
            <person name="Willing E.M."/>
            <person name="Rawat V."/>
            <person name="Mandakova T."/>
            <person name="Maumus F."/>
            <person name="James G.V."/>
            <person name="Nordstroem K.J."/>
            <person name="Becker C."/>
            <person name="Warthmann N."/>
            <person name="Chica C."/>
            <person name="Szarzynska B."/>
            <person name="Zytnicki M."/>
            <person name="Albani M.C."/>
            <person name="Kiefer C."/>
            <person name="Bergonzi S."/>
            <person name="Castaings L."/>
            <person name="Mateos J.L."/>
            <person name="Berns M.C."/>
            <person name="Bujdoso N."/>
            <person name="Piofczyk T."/>
            <person name="de Lorenzo L."/>
            <person name="Barrero-Sicilia C."/>
            <person name="Mateos I."/>
            <person name="Piednoel M."/>
            <person name="Hagmann J."/>
            <person name="Chen-Min-Tao R."/>
            <person name="Iglesias-Fernandez R."/>
            <person name="Schuster S.C."/>
            <person name="Alonso-Blanco C."/>
            <person name="Roudier F."/>
            <person name="Carbonero P."/>
            <person name="Paz-Ares J."/>
            <person name="Davis S.J."/>
            <person name="Pecinka A."/>
            <person name="Quesneville H."/>
            <person name="Colot V."/>
            <person name="Lysak M.A."/>
            <person name="Weigel D."/>
            <person name="Coupland G."/>
            <person name="Schneeberger K."/>
        </authorList>
    </citation>
    <scope>NUCLEOTIDE SEQUENCE [LARGE SCALE GENOMIC DNA]</scope>
    <source>
        <strain evidence="6">cv. Pajares</strain>
    </source>
</reference>
<dbReference type="EMBL" id="CM002874">
    <property type="protein sequence ID" value="KFK30811.1"/>
    <property type="molecule type" value="Genomic_DNA"/>
</dbReference>
<feature type="chain" id="PRO_5001822196" description="Gnk2-homologous domain-containing protein" evidence="3">
    <location>
        <begin position="24"/>
        <end position="232"/>
    </location>
</feature>
<accession>A0A087GLQ9</accession>
<dbReference type="Proteomes" id="UP000029120">
    <property type="component" value="Chromosome 6"/>
</dbReference>
<dbReference type="CDD" id="cd23509">
    <property type="entry name" value="Gnk2-like"/>
    <property type="match status" value="2"/>
</dbReference>
<protein>
    <recommendedName>
        <fullName evidence="4">Gnk2-homologous domain-containing protein</fullName>
    </recommendedName>
</protein>